<dbReference type="EMBL" id="VSRR010035008">
    <property type="protein sequence ID" value="MPC72587.1"/>
    <property type="molecule type" value="Genomic_DNA"/>
</dbReference>
<evidence type="ECO:0000256" key="1">
    <source>
        <dbReference type="SAM" id="MobiDB-lite"/>
    </source>
</evidence>
<dbReference type="AlphaFoldDB" id="A0A5B7HTK9"/>
<keyword evidence="3" id="KW-1185">Reference proteome</keyword>
<proteinExistence type="predicted"/>
<protein>
    <submittedName>
        <fullName evidence="2">Uncharacterized protein</fullName>
    </submittedName>
</protein>
<sequence length="163" mass="17999">MEIHEDCTPESCRNNKLRPLLATHSRTSRYSSSRSASSSTWRRSTTRPTSSSAVAAVMEVHTSSSSFTSDFSGALDRISPMVSFADATSASSCLSQYTTFPFGFLRNALKGSMTVATARKGATWLTRPSHDRTSVRVGLSGIFKSVMMLIRSWLSWYPSQPRR</sequence>
<evidence type="ECO:0000313" key="2">
    <source>
        <dbReference type="EMBL" id="MPC72587.1"/>
    </source>
</evidence>
<comment type="caution">
    <text evidence="2">The sequence shown here is derived from an EMBL/GenBank/DDBJ whole genome shotgun (WGS) entry which is preliminary data.</text>
</comment>
<reference evidence="2 3" key="1">
    <citation type="submission" date="2019-05" db="EMBL/GenBank/DDBJ databases">
        <title>Another draft genome of Portunus trituberculatus and its Hox gene families provides insights of decapod evolution.</title>
        <authorList>
            <person name="Jeong J.-H."/>
            <person name="Song I."/>
            <person name="Kim S."/>
            <person name="Choi T."/>
            <person name="Kim D."/>
            <person name="Ryu S."/>
            <person name="Kim W."/>
        </authorList>
    </citation>
    <scope>NUCLEOTIDE SEQUENCE [LARGE SCALE GENOMIC DNA]</scope>
    <source>
        <tissue evidence="2">Muscle</tissue>
    </source>
</reference>
<feature type="region of interest" description="Disordered" evidence="1">
    <location>
        <begin position="23"/>
        <end position="48"/>
    </location>
</feature>
<accession>A0A5B7HTK9</accession>
<gene>
    <name evidence="2" type="ORF">E2C01_066899</name>
</gene>
<evidence type="ECO:0000313" key="3">
    <source>
        <dbReference type="Proteomes" id="UP000324222"/>
    </source>
</evidence>
<name>A0A5B7HTK9_PORTR</name>
<organism evidence="2 3">
    <name type="scientific">Portunus trituberculatus</name>
    <name type="common">Swimming crab</name>
    <name type="synonym">Neptunus trituberculatus</name>
    <dbReference type="NCBI Taxonomy" id="210409"/>
    <lineage>
        <taxon>Eukaryota</taxon>
        <taxon>Metazoa</taxon>
        <taxon>Ecdysozoa</taxon>
        <taxon>Arthropoda</taxon>
        <taxon>Crustacea</taxon>
        <taxon>Multicrustacea</taxon>
        <taxon>Malacostraca</taxon>
        <taxon>Eumalacostraca</taxon>
        <taxon>Eucarida</taxon>
        <taxon>Decapoda</taxon>
        <taxon>Pleocyemata</taxon>
        <taxon>Brachyura</taxon>
        <taxon>Eubrachyura</taxon>
        <taxon>Portunoidea</taxon>
        <taxon>Portunidae</taxon>
        <taxon>Portuninae</taxon>
        <taxon>Portunus</taxon>
    </lineage>
</organism>
<dbReference type="Proteomes" id="UP000324222">
    <property type="component" value="Unassembled WGS sequence"/>
</dbReference>